<dbReference type="Gene3D" id="3.30.70.1320">
    <property type="entry name" value="Multidrug efflux transporter AcrB pore domain like"/>
    <property type="match status" value="1"/>
</dbReference>
<evidence type="ECO:0000313" key="12">
    <source>
        <dbReference type="Proteomes" id="UP001163152"/>
    </source>
</evidence>
<dbReference type="PRINTS" id="PR00702">
    <property type="entry name" value="ACRIFLAVINRP"/>
</dbReference>
<dbReference type="PROSITE" id="PS50156">
    <property type="entry name" value="SSD"/>
    <property type="match status" value="1"/>
</dbReference>
<dbReference type="NCBIfam" id="TIGR00915">
    <property type="entry name" value="2A0602"/>
    <property type="match status" value="1"/>
</dbReference>
<dbReference type="KEGG" id="tsin:OXH18_24995"/>
<dbReference type="AlphaFoldDB" id="A0A9E9CBD9"/>
<evidence type="ECO:0000256" key="6">
    <source>
        <dbReference type="ARBA" id="ARBA00022692"/>
    </source>
</evidence>
<feature type="transmembrane region" description="Helical" evidence="9">
    <location>
        <begin position="978"/>
        <end position="1000"/>
    </location>
</feature>
<comment type="subcellular location">
    <subcellularLocation>
        <location evidence="1">Cell inner membrane</location>
        <topology evidence="1">Multi-pass membrane protein</topology>
    </subcellularLocation>
</comment>
<dbReference type="InterPro" id="IPR027463">
    <property type="entry name" value="AcrB_DN_DC_subdom"/>
</dbReference>
<dbReference type="GO" id="GO:0015562">
    <property type="term" value="F:efflux transmembrane transporter activity"/>
    <property type="evidence" value="ECO:0007669"/>
    <property type="project" value="InterPro"/>
</dbReference>
<protein>
    <submittedName>
        <fullName evidence="11">Efflux RND transporter permease subunit</fullName>
    </submittedName>
</protein>
<keyword evidence="6 9" id="KW-0812">Transmembrane</keyword>
<keyword evidence="5" id="KW-0997">Cell inner membrane</keyword>
<accession>A0A9E9CBD9</accession>
<dbReference type="RefSeq" id="WP_268610268.1">
    <property type="nucleotide sequence ID" value="NZ_CP113797.1"/>
</dbReference>
<keyword evidence="3" id="KW-0813">Transport</keyword>
<dbReference type="PANTHER" id="PTHR32063:SF11">
    <property type="entry name" value="CATION OR DRUG EFFLUX SYSTEM PROTEIN"/>
    <property type="match status" value="1"/>
</dbReference>
<evidence type="ECO:0000259" key="10">
    <source>
        <dbReference type="PROSITE" id="PS50156"/>
    </source>
</evidence>
<dbReference type="Pfam" id="PF00873">
    <property type="entry name" value="ACR_tran"/>
    <property type="match status" value="1"/>
</dbReference>
<dbReference type="GO" id="GO:0009636">
    <property type="term" value="P:response to toxic substance"/>
    <property type="evidence" value="ECO:0007669"/>
    <property type="project" value="UniProtKB-ARBA"/>
</dbReference>
<dbReference type="NCBIfam" id="NF000282">
    <property type="entry name" value="RND_permease_1"/>
    <property type="match status" value="1"/>
</dbReference>
<feature type="transmembrane region" description="Helical" evidence="9">
    <location>
        <begin position="12"/>
        <end position="34"/>
    </location>
</feature>
<dbReference type="FunFam" id="1.20.1640.10:FF:000001">
    <property type="entry name" value="Efflux pump membrane transporter"/>
    <property type="match status" value="1"/>
</dbReference>
<keyword evidence="4" id="KW-1003">Cell membrane</keyword>
<dbReference type="Proteomes" id="UP001163152">
    <property type="component" value="Chromosome"/>
</dbReference>
<dbReference type="GO" id="GO:0005886">
    <property type="term" value="C:plasma membrane"/>
    <property type="evidence" value="ECO:0007669"/>
    <property type="project" value="UniProtKB-SubCell"/>
</dbReference>
<evidence type="ECO:0000256" key="1">
    <source>
        <dbReference type="ARBA" id="ARBA00004429"/>
    </source>
</evidence>
<name>A0A9E9CBD9_9CYAN</name>
<keyword evidence="7 9" id="KW-1133">Transmembrane helix</keyword>
<dbReference type="FunFam" id="3.30.70.1430:FF:000001">
    <property type="entry name" value="Efflux pump membrane transporter"/>
    <property type="match status" value="1"/>
</dbReference>
<evidence type="ECO:0000313" key="11">
    <source>
        <dbReference type="EMBL" id="WAL60380.1"/>
    </source>
</evidence>
<feature type="transmembrane region" description="Helical" evidence="9">
    <location>
        <begin position="368"/>
        <end position="389"/>
    </location>
</feature>
<dbReference type="Gene3D" id="3.30.2090.10">
    <property type="entry name" value="Multidrug efflux transporter AcrB TolC docking domain, DN and DC subdomains"/>
    <property type="match status" value="2"/>
</dbReference>
<comment type="similarity">
    <text evidence="2">Belongs to the resistance-nodulation-cell division (RND) (TC 2.A.6) family.</text>
</comment>
<evidence type="ECO:0000256" key="8">
    <source>
        <dbReference type="ARBA" id="ARBA00023136"/>
    </source>
</evidence>
<feature type="transmembrane region" description="Helical" evidence="9">
    <location>
        <begin position="440"/>
        <end position="460"/>
    </location>
</feature>
<feature type="transmembrane region" description="Helical" evidence="9">
    <location>
        <begin position="877"/>
        <end position="896"/>
    </location>
</feature>
<feature type="domain" description="SSD" evidence="10">
    <location>
        <begin position="372"/>
        <end position="497"/>
    </location>
</feature>
<feature type="transmembrane region" description="Helical" evidence="9">
    <location>
        <begin position="932"/>
        <end position="953"/>
    </location>
</feature>
<keyword evidence="12" id="KW-1185">Reference proteome</keyword>
<feature type="transmembrane region" description="Helical" evidence="9">
    <location>
        <begin position="533"/>
        <end position="556"/>
    </location>
</feature>
<dbReference type="Gene3D" id="3.30.70.1430">
    <property type="entry name" value="Multidrug efflux transporter AcrB pore domain"/>
    <property type="match status" value="2"/>
</dbReference>
<evidence type="ECO:0000256" key="7">
    <source>
        <dbReference type="ARBA" id="ARBA00022989"/>
    </source>
</evidence>
<evidence type="ECO:0000256" key="9">
    <source>
        <dbReference type="SAM" id="Phobius"/>
    </source>
</evidence>
<feature type="transmembrane region" description="Helical" evidence="9">
    <location>
        <begin position="342"/>
        <end position="361"/>
    </location>
</feature>
<evidence type="ECO:0000256" key="4">
    <source>
        <dbReference type="ARBA" id="ARBA00022475"/>
    </source>
</evidence>
<dbReference type="SUPFAM" id="SSF82866">
    <property type="entry name" value="Multidrug efflux transporter AcrB transmembrane domain"/>
    <property type="match status" value="2"/>
</dbReference>
<feature type="transmembrane region" description="Helical" evidence="9">
    <location>
        <begin position="472"/>
        <end position="499"/>
    </location>
</feature>
<dbReference type="InterPro" id="IPR001036">
    <property type="entry name" value="Acrflvin-R"/>
</dbReference>
<dbReference type="SUPFAM" id="SSF82714">
    <property type="entry name" value="Multidrug efflux transporter AcrB TolC docking domain, DN and DC subdomains"/>
    <property type="match status" value="2"/>
</dbReference>
<proteinExistence type="inferred from homology"/>
<dbReference type="PANTHER" id="PTHR32063">
    <property type="match status" value="1"/>
</dbReference>
<dbReference type="EMBL" id="CP113797">
    <property type="protein sequence ID" value="WAL60380.1"/>
    <property type="molecule type" value="Genomic_DNA"/>
</dbReference>
<dbReference type="GO" id="GO:0042910">
    <property type="term" value="F:xenobiotic transmembrane transporter activity"/>
    <property type="evidence" value="ECO:0007669"/>
    <property type="project" value="TreeGrafter"/>
</dbReference>
<organism evidence="11 12">
    <name type="scientific">Thermocoleostomius sinensis A174</name>
    <dbReference type="NCBI Taxonomy" id="2016057"/>
    <lineage>
        <taxon>Bacteria</taxon>
        <taxon>Bacillati</taxon>
        <taxon>Cyanobacteriota</taxon>
        <taxon>Cyanophyceae</taxon>
        <taxon>Oculatellales</taxon>
        <taxon>Oculatellaceae</taxon>
        <taxon>Thermocoleostomius</taxon>
    </lineage>
</organism>
<sequence>MFSNFFIKRPIFAIVCTLIIVFLGIVVVPTLPIARFPSISPVQVVITSNYVGADAETVETGVTNILEQEINGIEGVRYISSTSGSDGTSQITVTFASNVDPNIATVNVQNRVARVEPQLPESVIQTGVTVNQQNSNFLNAIAIYADNGEYDPLFMSNYADTFMVEALRRIDGVGDIQIFGERRYAMRLWLDPNRLASRNLTVQDVANAIREQNIQVGAGAIGQQPTSEEQEYQLNLRAVSRLRSVEEFENLVLSTGDAGSLVRVRDVGRVELGAENYSSFLTYNGREAIGLGILQRPGTNALETAQAVQAELERLKESFPPGLNYAVAFDTTTFVSISLREVVVTLLTAILLVVIILYLFLQDWRTTLIPALAIPISLIGTFIFTRIFGFSLNTLTLFGLTLVTGVVVDDAIVVTEAIAAKVQDQGIPPVKAAVEAMRELAGAVIATSLVLMAVFIPVAFFPGTTGAIYRQFALTIAFAIVVSTFNALTFSPALGALLLRQRPENRNFLGRLFAKFNQGLDWVRQRYRGSLNFLVRLKYLVLAVFVALLLFTGWLYRTVPSGFLPEEDQGYFITIVQAPEGVSLNYTKRILDQVDAIVRQQPEVASNFAVTGFSFAGSAPNQGIMFTLLKPWEDRSGADQNVQGIIGRVQPQFFGIPQGRIFALVPPSIEGLGNYGGFQMELQDRRGNLSLDQFVGSMYQFIGAANQNPNLEGVFSTYTANTPQLLVEVNRDRAKALNVNIDDIFSTLQSFLGSQYVNDFTLEQDTYRVYLQADEQFRSNPESIRQFYVRAQGQNGEPGQMVQLGNLVTLTPTTSAQTITHYNLFRSISIQGNAAPGSSSGQALRAMEETAAQVLPAGLGYEWTGTALEEIESGGQAPIIFGLGLIMVFLVLAAQYESFFDPVIILFSVPLAILGALLAVFLRGFANDVYCQIGLVMLIGLASKNAILIVEYANQLRDEGLSTVQAAIEASQERLRPILMTAISSVIGFFPLVIAVGAGAESRQSLGTALVGGFFVATFLSLFVVPMLYIITKNISDRFFPPNKDRQAQVRELTESGVFK</sequence>
<dbReference type="Gene3D" id="3.30.70.1440">
    <property type="entry name" value="Multidrug efflux transporter AcrB pore domain"/>
    <property type="match status" value="1"/>
</dbReference>
<reference evidence="11" key="1">
    <citation type="submission" date="2022-12" db="EMBL/GenBank/DDBJ databases">
        <title>Polyphasic identification of a Novel Hot-Spring Cyanobacterium Ocullathermofonsia sinensis gen nov. sp. nov. and Genomic Insights on its Adaptations to the Thermal Habitat.</title>
        <authorList>
            <person name="Daroch M."/>
            <person name="Tang J."/>
            <person name="Jiang Y."/>
        </authorList>
    </citation>
    <scope>NUCLEOTIDE SEQUENCE</scope>
    <source>
        <strain evidence="11">PKUAC-SCTA174</strain>
    </source>
</reference>
<feature type="transmembrane region" description="Helical" evidence="9">
    <location>
        <begin position="395"/>
        <end position="419"/>
    </location>
</feature>
<dbReference type="SUPFAM" id="SSF82693">
    <property type="entry name" value="Multidrug efflux transporter AcrB pore domain, PN1, PN2, PC1 and PC2 subdomains"/>
    <property type="match status" value="3"/>
</dbReference>
<evidence type="ECO:0000256" key="5">
    <source>
        <dbReference type="ARBA" id="ARBA00022519"/>
    </source>
</evidence>
<feature type="transmembrane region" description="Helical" evidence="9">
    <location>
        <begin position="1006"/>
        <end position="1031"/>
    </location>
</feature>
<keyword evidence="8 9" id="KW-0472">Membrane</keyword>
<gene>
    <name evidence="11" type="ORF">OXH18_24995</name>
</gene>
<evidence type="ECO:0000256" key="2">
    <source>
        <dbReference type="ARBA" id="ARBA00010942"/>
    </source>
</evidence>
<dbReference type="InterPro" id="IPR000731">
    <property type="entry name" value="SSD"/>
</dbReference>
<dbReference type="InterPro" id="IPR004764">
    <property type="entry name" value="MdtF-like"/>
</dbReference>
<feature type="transmembrane region" description="Helical" evidence="9">
    <location>
        <begin position="903"/>
        <end position="926"/>
    </location>
</feature>
<dbReference type="Gene3D" id="1.20.1640.10">
    <property type="entry name" value="Multidrug efflux transporter AcrB transmembrane domain"/>
    <property type="match status" value="2"/>
</dbReference>
<evidence type="ECO:0000256" key="3">
    <source>
        <dbReference type="ARBA" id="ARBA00022448"/>
    </source>
</evidence>